<feature type="transmembrane region" description="Helical" evidence="2">
    <location>
        <begin position="303"/>
        <end position="323"/>
    </location>
</feature>
<evidence type="ECO:0000313" key="4">
    <source>
        <dbReference type="Proteomes" id="UP000551501"/>
    </source>
</evidence>
<keyword evidence="2" id="KW-0812">Transmembrane</keyword>
<dbReference type="RefSeq" id="WP_183370486.1">
    <property type="nucleotide sequence ID" value="NZ_BAABHL010000065.1"/>
</dbReference>
<feature type="transmembrane region" description="Helical" evidence="2">
    <location>
        <begin position="249"/>
        <end position="267"/>
    </location>
</feature>
<dbReference type="Pfam" id="PF07907">
    <property type="entry name" value="YibE_F"/>
    <property type="match status" value="1"/>
</dbReference>
<feature type="transmembrane region" description="Helical" evidence="2">
    <location>
        <begin position="273"/>
        <end position="291"/>
    </location>
</feature>
<keyword evidence="4" id="KW-1185">Reference proteome</keyword>
<protein>
    <submittedName>
        <fullName evidence="3">Putative membrane protein</fullName>
    </submittedName>
</protein>
<dbReference type="AlphaFoldDB" id="A0A840EUS9"/>
<feature type="region of interest" description="Disordered" evidence="1">
    <location>
        <begin position="470"/>
        <end position="491"/>
    </location>
</feature>
<evidence type="ECO:0000256" key="1">
    <source>
        <dbReference type="SAM" id="MobiDB-lite"/>
    </source>
</evidence>
<gene>
    <name evidence="3" type="ORF">BKA16_001994</name>
</gene>
<dbReference type="PANTHER" id="PTHR41771:SF1">
    <property type="entry name" value="MEMBRANE PROTEIN"/>
    <property type="match status" value="1"/>
</dbReference>
<dbReference type="InterPro" id="IPR012507">
    <property type="entry name" value="YibE_F"/>
</dbReference>
<keyword evidence="2" id="KW-1133">Transmembrane helix</keyword>
<reference evidence="3 4" key="1">
    <citation type="submission" date="2020-08" db="EMBL/GenBank/DDBJ databases">
        <title>Sequencing the genomes of 1000 actinobacteria strains.</title>
        <authorList>
            <person name="Klenk H.-P."/>
        </authorList>
    </citation>
    <scope>NUCLEOTIDE SEQUENCE [LARGE SCALE GENOMIC DNA]</scope>
    <source>
        <strain evidence="3 4">DSM 45298</strain>
    </source>
</reference>
<sequence length="491" mass="50641">MSHRLPEPEPRPTPAPQERPKPTPKPKPKRSTPPVPAPGHHHHHHGGGDVPGVLARYARPAVVAVLAVFAVFIAVGAALSWPSHDDHPIPLQYRSSDGGPLQVYDATVVSQTRADCSTLDTGTTTADFPQIPTTGGPCIATVIHIDSGPDEGRYAVLSIPTNAAQSGTGPDSAGIDAGAPDDPQPGQPSLRVDDSIRVSAMASQSDPASKTLTYAFYDYTRGTPLIFWAVAFVLAVVVVATWRGLRAIIGLAVAFAVLGFFTLPSILDGNNVVLVAIVSAAAILFVVLYLAHGVSLRTSSALVGTLLSLVLAGLLSWAAISSLALTGLSAESTKSLQLYQGSLSLNGLLLAGFVIGTLGVLNDVTITQASATFELAAMPGQTRLGAFRAAMRVGRDHIASTVYTLVFAYAGSALPLLLLFSVAAQPFSSLLTSEEVAIELARAFVGGIALALSVPLTTAVAAALVVPGGSSAGASDPAIRRTTRAASRKTV</sequence>
<dbReference type="EMBL" id="JACIFP010000001">
    <property type="protein sequence ID" value="MBB4135442.1"/>
    <property type="molecule type" value="Genomic_DNA"/>
</dbReference>
<feature type="transmembrane region" description="Helical" evidence="2">
    <location>
        <begin position="225"/>
        <end position="242"/>
    </location>
</feature>
<feature type="transmembrane region" description="Helical" evidence="2">
    <location>
        <begin position="343"/>
        <end position="361"/>
    </location>
</feature>
<feature type="transmembrane region" description="Helical" evidence="2">
    <location>
        <begin position="401"/>
        <end position="423"/>
    </location>
</feature>
<feature type="region of interest" description="Disordered" evidence="1">
    <location>
        <begin position="1"/>
        <end position="50"/>
    </location>
</feature>
<dbReference type="PANTHER" id="PTHR41771">
    <property type="entry name" value="MEMBRANE PROTEIN-RELATED"/>
    <property type="match status" value="1"/>
</dbReference>
<organism evidence="3 4">
    <name type="scientific">Gordonia humi</name>
    <dbReference type="NCBI Taxonomy" id="686429"/>
    <lineage>
        <taxon>Bacteria</taxon>
        <taxon>Bacillati</taxon>
        <taxon>Actinomycetota</taxon>
        <taxon>Actinomycetes</taxon>
        <taxon>Mycobacteriales</taxon>
        <taxon>Gordoniaceae</taxon>
        <taxon>Gordonia</taxon>
    </lineage>
</organism>
<accession>A0A840EUS9</accession>
<evidence type="ECO:0000313" key="3">
    <source>
        <dbReference type="EMBL" id="MBB4135442.1"/>
    </source>
</evidence>
<feature type="transmembrane region" description="Helical" evidence="2">
    <location>
        <begin position="61"/>
        <end position="81"/>
    </location>
</feature>
<proteinExistence type="predicted"/>
<feature type="transmembrane region" description="Helical" evidence="2">
    <location>
        <begin position="443"/>
        <end position="466"/>
    </location>
</feature>
<evidence type="ECO:0000256" key="2">
    <source>
        <dbReference type="SAM" id="Phobius"/>
    </source>
</evidence>
<feature type="compositionally biased region" description="Basic and acidic residues" evidence="1">
    <location>
        <begin position="1"/>
        <end position="10"/>
    </location>
</feature>
<keyword evidence="2" id="KW-0472">Membrane</keyword>
<name>A0A840EUS9_9ACTN</name>
<feature type="compositionally biased region" description="Basic residues" evidence="1">
    <location>
        <begin position="481"/>
        <end position="491"/>
    </location>
</feature>
<dbReference type="Proteomes" id="UP000551501">
    <property type="component" value="Unassembled WGS sequence"/>
</dbReference>
<comment type="caution">
    <text evidence="3">The sequence shown here is derived from an EMBL/GenBank/DDBJ whole genome shotgun (WGS) entry which is preliminary data.</text>
</comment>
<feature type="region of interest" description="Disordered" evidence="1">
    <location>
        <begin position="164"/>
        <end position="191"/>
    </location>
</feature>